<proteinExistence type="predicted"/>
<reference evidence="1 2" key="1">
    <citation type="submission" date="2019-07" db="EMBL/GenBank/DDBJ databases">
        <title>Genomic Encyclopedia of Archaeal and Bacterial Type Strains, Phase II (KMG-II): from individual species to whole genera.</title>
        <authorList>
            <person name="Goeker M."/>
        </authorList>
    </citation>
    <scope>NUCLEOTIDE SEQUENCE [LARGE SCALE GENOMIC DNA]</scope>
    <source>
        <strain evidence="1 2">DSM 17527</strain>
    </source>
</reference>
<keyword evidence="2" id="KW-1185">Reference proteome</keyword>
<protein>
    <submittedName>
        <fullName evidence="1">Uncharacterized protein</fullName>
    </submittedName>
</protein>
<organism evidence="1 2">
    <name type="scientific">Aquimarina intermedia</name>
    <dbReference type="NCBI Taxonomy" id="350814"/>
    <lineage>
        <taxon>Bacteria</taxon>
        <taxon>Pseudomonadati</taxon>
        <taxon>Bacteroidota</taxon>
        <taxon>Flavobacteriia</taxon>
        <taxon>Flavobacteriales</taxon>
        <taxon>Flavobacteriaceae</taxon>
        <taxon>Aquimarina</taxon>
    </lineage>
</organism>
<dbReference type="OrthoDB" id="1162156at2"/>
<gene>
    <name evidence="1" type="ORF">BD809_109125</name>
</gene>
<dbReference type="AlphaFoldDB" id="A0A5S5C0Q9"/>
<comment type="caution">
    <text evidence="1">The sequence shown here is derived from an EMBL/GenBank/DDBJ whole genome shotgun (WGS) entry which is preliminary data.</text>
</comment>
<evidence type="ECO:0000313" key="1">
    <source>
        <dbReference type="EMBL" id="TYP71543.1"/>
    </source>
</evidence>
<dbReference type="RefSeq" id="WP_148783432.1">
    <property type="nucleotide sequence ID" value="NZ_VNHU01000009.1"/>
</dbReference>
<sequence length="145" mass="16448">MNSNTSNVILLFIIFPMFFYGCKTSEKQSSETTSVLPIATMNFQDTITTIKLNTDKTMKLVVKEVRKQGDPAAHFAYSVFNTTDQTLLKQGTFRGELVTWNDKNSLKLIPYVGIEQKPSSENPEDYIKSKNKNQTDIIIVKLDTL</sequence>
<evidence type="ECO:0000313" key="2">
    <source>
        <dbReference type="Proteomes" id="UP000324376"/>
    </source>
</evidence>
<dbReference type="EMBL" id="VNHU01000009">
    <property type="protein sequence ID" value="TYP71543.1"/>
    <property type="molecule type" value="Genomic_DNA"/>
</dbReference>
<name>A0A5S5C0Q9_9FLAO</name>
<accession>A0A5S5C0Q9</accession>
<dbReference type="Proteomes" id="UP000324376">
    <property type="component" value="Unassembled WGS sequence"/>
</dbReference>